<dbReference type="Proteomes" id="UP000305238">
    <property type="component" value="Unassembled WGS sequence"/>
</dbReference>
<proteinExistence type="predicted"/>
<dbReference type="EMBL" id="VCKZ01000123">
    <property type="protein sequence ID" value="TMR37544.1"/>
    <property type="molecule type" value="Genomic_DNA"/>
</dbReference>
<dbReference type="RefSeq" id="WP_138637663.1">
    <property type="nucleotide sequence ID" value="NZ_JASWDG010000225.1"/>
</dbReference>
<dbReference type="Gene3D" id="1.25.40.10">
    <property type="entry name" value="Tetratricopeptide repeat domain"/>
    <property type="match status" value="2"/>
</dbReference>
<evidence type="ECO:0000313" key="3">
    <source>
        <dbReference type="EMBL" id="TMR37544.1"/>
    </source>
</evidence>
<dbReference type="Pfam" id="PF13374">
    <property type="entry name" value="TPR_10"/>
    <property type="match status" value="1"/>
</dbReference>
<dbReference type="OrthoDB" id="3206999at2"/>
<sequence>MLPEFAALLNSVMIVIIGLARMRDAGFIGPRFGRMTVAGLGAFVIQWDVTTPEESVHSWVKPAVHTLLVFGGLANLLAENRLSRRQRQYPSLDLDRAVDSHGHGLQLLRRFDRSGDVAALSRGIDSLRTALEASPGEATRTQYAANLVMALRGRYQRLRDVADLDEAVEVGRRTARNEPANDVRRAALLSQLGSALRVRYDHFGDFADLEEALATARKAVAIVPVQFGADRLLCLRELSAVLRSRYERTQEMADLDEAIETLGKVLLITESGDRPFVRVMDLTTVCFLLVQRFARTKQPSDLDRALDLGRQAAERVPRTSRLYTTCQNNFALALRTRYEHTQDVANLEEAIELARRAVDGTPEDDPERAVHLLNLARALHHRHRRGGDLAELARACALAREATANPATDLSTRVVAGLVWSDLAAAAERYADAVEAFEGVIELLPQVASRELRRADQEYRLGQWTGIAVTAAACAIAAGRPEKAVTLLERGRGVLLSRALGVRPDLSALRARNPALADEFTELRTMLEGSYEPPLAQEFEAEATGLRREQERKERRALIARWDSLLEEIRREEGFADFAREPTLREMLAQTREGPLVFLNVSEQRSDAVILDAEGVRTLELNGVTPRLVNEQTAVLLDAVRPEAMLDQGEQERFADVLAWLWDALVEPVVNILDLSRRGSDWPRVWWVPTGPLAMLPIHAAGHHGAGHHGAVGRADPPALLDRAISSYAPTLRALVDARARRRPGGKPRPLAVAMSKTSGEAPLEHARAEAEELRRLFPATRILADDKAYSRAVLDSLRHRTWAHFACHAVTDVESPSRGRLLLHDHQRRPLSVADVSRLDLRGAELAYLSCCDTARPGTRLHDEAIHLASSFQIAGFAHVIAALWPLRDRVALEFAGQIYEGLRGSVRNGGRTDAAAAVHHATRRAREMYPNFPALWAGHVHVGP</sequence>
<dbReference type="AlphaFoldDB" id="A0A5S4GYK8"/>
<gene>
    <name evidence="3" type="ORF">ETD96_18220</name>
</gene>
<organism evidence="3 4">
    <name type="scientific">Actinomadura geliboluensis</name>
    <dbReference type="NCBI Taxonomy" id="882440"/>
    <lineage>
        <taxon>Bacteria</taxon>
        <taxon>Bacillati</taxon>
        <taxon>Actinomycetota</taxon>
        <taxon>Actinomycetes</taxon>
        <taxon>Streptosporangiales</taxon>
        <taxon>Thermomonosporaceae</taxon>
        <taxon>Actinomadura</taxon>
    </lineage>
</organism>
<dbReference type="SUPFAM" id="SSF48452">
    <property type="entry name" value="TPR-like"/>
    <property type="match status" value="1"/>
</dbReference>
<name>A0A5S4GYK8_9ACTN</name>
<reference evidence="3 4" key="1">
    <citation type="submission" date="2019-05" db="EMBL/GenBank/DDBJ databases">
        <title>Draft genome sequence of Actinomadura geliboluensis A8036.</title>
        <authorList>
            <person name="Saricaoglu S."/>
            <person name="Isik K."/>
        </authorList>
    </citation>
    <scope>NUCLEOTIDE SEQUENCE [LARGE SCALE GENOMIC DNA]</scope>
    <source>
        <strain evidence="3 4">A8036</strain>
    </source>
</reference>
<evidence type="ECO:0000256" key="1">
    <source>
        <dbReference type="SAM" id="MobiDB-lite"/>
    </source>
</evidence>
<evidence type="ECO:0000259" key="2">
    <source>
        <dbReference type="Pfam" id="PF12770"/>
    </source>
</evidence>
<dbReference type="InterPro" id="IPR024983">
    <property type="entry name" value="CHAT_dom"/>
</dbReference>
<dbReference type="InterPro" id="IPR011990">
    <property type="entry name" value="TPR-like_helical_dom_sf"/>
</dbReference>
<comment type="caution">
    <text evidence="3">The sequence shown here is derived from an EMBL/GenBank/DDBJ whole genome shotgun (WGS) entry which is preliminary data.</text>
</comment>
<keyword evidence="4" id="KW-1185">Reference proteome</keyword>
<feature type="domain" description="CHAT" evidence="2">
    <location>
        <begin position="657"/>
        <end position="945"/>
    </location>
</feature>
<protein>
    <submittedName>
        <fullName evidence="3">CHAT domain-containing protein</fullName>
    </submittedName>
</protein>
<evidence type="ECO:0000313" key="4">
    <source>
        <dbReference type="Proteomes" id="UP000305238"/>
    </source>
</evidence>
<accession>A0A5S4GYK8</accession>
<dbReference type="Pfam" id="PF12770">
    <property type="entry name" value="CHAT"/>
    <property type="match status" value="1"/>
</dbReference>
<feature type="region of interest" description="Disordered" evidence="1">
    <location>
        <begin position="742"/>
        <end position="764"/>
    </location>
</feature>